<keyword evidence="6" id="KW-0378">Hydrolase</keyword>
<dbReference type="Proteomes" id="UP001449225">
    <property type="component" value="Unassembled WGS sequence"/>
</dbReference>
<keyword evidence="3" id="KW-0235">DNA replication</keyword>
<evidence type="ECO:0000256" key="3">
    <source>
        <dbReference type="ARBA" id="ARBA00022705"/>
    </source>
</evidence>
<feature type="compositionally biased region" description="Polar residues" evidence="7">
    <location>
        <begin position="1"/>
        <end position="15"/>
    </location>
</feature>
<evidence type="ECO:0000256" key="2">
    <source>
        <dbReference type="ARBA" id="ARBA00009260"/>
    </source>
</evidence>
<evidence type="ECO:0000256" key="7">
    <source>
        <dbReference type="SAM" id="MobiDB-lite"/>
    </source>
</evidence>
<feature type="domain" description="Replication gene A protein-like" evidence="8">
    <location>
        <begin position="146"/>
        <end position="428"/>
    </location>
</feature>
<comment type="similarity">
    <text evidence="2">Belongs to the phage GPA family.</text>
</comment>
<evidence type="ECO:0000259" key="8">
    <source>
        <dbReference type="Pfam" id="PF05840"/>
    </source>
</evidence>
<keyword evidence="10" id="KW-1185">Reference proteome</keyword>
<organism evidence="9 10">
    <name type="scientific">Neptuniibacter pectenicola</name>
    <dbReference type="NCBI Taxonomy" id="1806669"/>
    <lineage>
        <taxon>Bacteria</taxon>
        <taxon>Pseudomonadati</taxon>
        <taxon>Pseudomonadota</taxon>
        <taxon>Gammaproteobacteria</taxon>
        <taxon>Oceanospirillales</taxon>
        <taxon>Oceanospirillaceae</taxon>
        <taxon>Neptuniibacter</taxon>
    </lineage>
</organism>
<dbReference type="InterPro" id="IPR008766">
    <property type="entry name" value="Replication_gene_A-like"/>
</dbReference>
<proteinExistence type="inferred from homology"/>
<dbReference type="RefSeq" id="WP_342853848.1">
    <property type="nucleotide sequence ID" value="NZ_JBBMRA010000003.1"/>
</dbReference>
<accession>A0ABU9TPU2</accession>
<feature type="region of interest" description="Disordered" evidence="7">
    <location>
        <begin position="1"/>
        <end position="39"/>
    </location>
</feature>
<evidence type="ECO:0000256" key="6">
    <source>
        <dbReference type="ARBA" id="ARBA00022801"/>
    </source>
</evidence>
<evidence type="ECO:0000256" key="4">
    <source>
        <dbReference type="ARBA" id="ARBA00022722"/>
    </source>
</evidence>
<evidence type="ECO:0000256" key="1">
    <source>
        <dbReference type="ARBA" id="ARBA00003293"/>
    </source>
</evidence>
<comment type="function">
    <text evidence="1">Possible endonuclease which induces a single-strand cut and initiates DNA replication.</text>
</comment>
<reference evidence="9 10" key="1">
    <citation type="submission" date="2024-03" db="EMBL/GenBank/DDBJ databases">
        <title>Community enrichment and isolation of bacterial strains for fucoidan degradation.</title>
        <authorList>
            <person name="Sichert A."/>
        </authorList>
    </citation>
    <scope>NUCLEOTIDE SEQUENCE [LARGE SCALE GENOMIC DNA]</scope>
    <source>
        <strain evidence="9 10">AS76</strain>
    </source>
</reference>
<evidence type="ECO:0000256" key="5">
    <source>
        <dbReference type="ARBA" id="ARBA00022759"/>
    </source>
</evidence>
<sequence length="608" mass="68807">MTDAGSTPAISTKYQNGPDRSRPSQASSNEACGVNPNSNPLVYDGPHWSPVRHNSVTTASQADQLKSFGTRECHDFRQKILSKHFNVQDELISSYIDIAKEKGYIDANRSLLEIDKRLRIADLNLSVDTELLKKFARTKAAECSHFANKHHYSEKAYDLGCDLIRTYDIEPPKPKDFAADTYPCIKRLSCPNWWFRKLRKKQRQAIESVARDIGRVCVQKSAYSSTFAQTARAQQKLLNHQYLESTFIENDEGERYCLKDLHDRSVSNPVIRRAELMTRINGFEMVADQLGHCGEFYTITAPSRMHARLKRGGSNPKYDGTSPDQAHRYICDLFKRIRSKLHRDGKFIYGIRVVEPNHDGTPHWHLLLFMDPAIKSEVREVFQQYALQEDGHEKGAKKHRFKAVEIDNDKGSAAGYVAKYISKNIDGQHIDKDLHGNDAKASAKAIDAWASTYNIRQFQYIGSPSVTVWRELRSLSNSNRAESIDPIKEPVLYKSMLAADAAEWAAFVMLMGGVGIKSSERPIKPLYQKAGQEADPNTGELLTENLTRYGNPKPPKIIGLITCDRTIITKYREWKLVNDPPTRALSPTLARQSRTAETIAEGDLDLCQ</sequence>
<evidence type="ECO:0000313" key="9">
    <source>
        <dbReference type="EMBL" id="MEM5535627.1"/>
    </source>
</evidence>
<dbReference type="GO" id="GO:0004519">
    <property type="term" value="F:endonuclease activity"/>
    <property type="evidence" value="ECO:0007669"/>
    <property type="project" value="UniProtKB-KW"/>
</dbReference>
<protein>
    <submittedName>
        <fullName evidence="9">Replication endonuclease</fullName>
    </submittedName>
</protein>
<evidence type="ECO:0000313" key="10">
    <source>
        <dbReference type="Proteomes" id="UP001449225"/>
    </source>
</evidence>
<keyword evidence="4" id="KW-0540">Nuclease</keyword>
<dbReference type="EMBL" id="JBBMRA010000003">
    <property type="protein sequence ID" value="MEM5535627.1"/>
    <property type="molecule type" value="Genomic_DNA"/>
</dbReference>
<gene>
    <name evidence="9" type="ORF">WNY58_04395</name>
</gene>
<feature type="compositionally biased region" description="Polar residues" evidence="7">
    <location>
        <begin position="23"/>
        <end position="39"/>
    </location>
</feature>
<comment type="caution">
    <text evidence="9">The sequence shown here is derived from an EMBL/GenBank/DDBJ whole genome shotgun (WGS) entry which is preliminary data.</text>
</comment>
<keyword evidence="5 9" id="KW-0255">Endonuclease</keyword>
<name>A0ABU9TPU2_9GAMM</name>
<dbReference type="Pfam" id="PF05840">
    <property type="entry name" value="Phage_GPA"/>
    <property type="match status" value="1"/>
</dbReference>